<sequence length="695" mass="73811">MFDKTTEVISHMIGVFHIAVEEARMRDVYAKFKAIQAAEPDTEELIHIAVTLNVPYTLTDFTPEVDYTPSTTDYFFAPADYGLFFRGLPYQQPFAPVPEQTDTPQNQAPLPFINGRPLLTLEPPGSVATITLQAAWMDDSDELYLNDVQAVFVDPSEYVTSLHTSYLVAQTLGAMSTDAPLDFSQSTLTAAITLHENMGATDGASRIGETVSVFHGADADGSHMDGETVEDTPILDDVMPAYFSDENPDVALEADGSDETSSTDAPAEGTAEGNDDPDALENTDPFEGLGGSSSDDGPFDIDAGHNVVTGGNVMINDASISVGWLDAPVISVMGDVVELNSISQVNVLFEHVTLNGHGAASLSASFNVAMMSYTSTAPVAEDGTTPADSPAEDLGLPQNWAVTRIDGDILTVNWVNQFSFMTDHDRADIQFTGSNTHIVMGDNTIANVVDLAEIGYGYDLIMIGGSLITINQISQTNVMMDYDTITSSADVPFTFSGGDNLLFNGASISTTGVNSYGEMTSNFATASEAFAAGATTITEDVAHDSVFEGDDLLTVLYISGDLTTVNWLEQTNVMGDSDQVHLALDNFEDQTGASVDLVTGSNAAINLASVDVYGIDSEVRVEGDVYSDALLYQANLIDTDSDPLGVALPALATEAVAFLADGMIGPDTETSNDIEIIATPPEYSGSPDMMQTMLA</sequence>
<comment type="caution">
    <text evidence="2">The sequence shown here is derived from an EMBL/GenBank/DDBJ whole genome shotgun (WGS) entry which is preliminary data.</text>
</comment>
<evidence type="ECO:0000313" key="3">
    <source>
        <dbReference type="Proteomes" id="UP000237718"/>
    </source>
</evidence>
<reference evidence="2 3" key="1">
    <citation type="submission" date="2018-03" db="EMBL/GenBank/DDBJ databases">
        <title>Genomic Encyclopedia of Archaeal and Bacterial Type Strains, Phase II (KMG-II): from individual species to whole genera.</title>
        <authorList>
            <person name="Goeker M."/>
        </authorList>
    </citation>
    <scope>NUCLEOTIDE SEQUENCE [LARGE SCALE GENOMIC DNA]</scope>
    <source>
        <strain evidence="2 3">DSM 25328</strain>
    </source>
</reference>
<dbReference type="AlphaFoldDB" id="A0A2T1A9K4"/>
<evidence type="ECO:0000313" key="2">
    <source>
        <dbReference type="EMBL" id="PRZ45270.1"/>
    </source>
</evidence>
<dbReference type="OrthoDB" id="8283038at2"/>
<feature type="region of interest" description="Disordered" evidence="1">
    <location>
        <begin position="248"/>
        <end position="303"/>
    </location>
</feature>
<evidence type="ECO:0000256" key="1">
    <source>
        <dbReference type="SAM" id="MobiDB-lite"/>
    </source>
</evidence>
<dbReference type="Proteomes" id="UP000237718">
    <property type="component" value="Unassembled WGS sequence"/>
</dbReference>
<proteinExistence type="predicted"/>
<name>A0A2T1A9K4_TRISK</name>
<accession>A0A2T1A9K4</accession>
<protein>
    <recommendedName>
        <fullName evidence="4">Type I secretion protein</fullName>
    </recommendedName>
</protein>
<gene>
    <name evidence="2" type="ORF">CLV89_11614</name>
</gene>
<dbReference type="RefSeq" id="WP_106165120.1">
    <property type="nucleotide sequence ID" value="NZ_PVUF01000016.1"/>
</dbReference>
<dbReference type="EMBL" id="PVUF01000016">
    <property type="protein sequence ID" value="PRZ45270.1"/>
    <property type="molecule type" value="Genomic_DNA"/>
</dbReference>
<organism evidence="2 3">
    <name type="scientific">Tritonibacter scottomollicae</name>
    <name type="common">Epibacterium scottomollicae</name>
    <dbReference type="NCBI Taxonomy" id="483013"/>
    <lineage>
        <taxon>Bacteria</taxon>
        <taxon>Pseudomonadati</taxon>
        <taxon>Pseudomonadota</taxon>
        <taxon>Alphaproteobacteria</taxon>
        <taxon>Rhodobacterales</taxon>
        <taxon>Paracoccaceae</taxon>
        <taxon>Tritonibacter</taxon>
    </lineage>
</organism>
<evidence type="ECO:0008006" key="4">
    <source>
        <dbReference type="Google" id="ProtNLM"/>
    </source>
</evidence>